<dbReference type="InterPro" id="IPR009057">
    <property type="entry name" value="Homeodomain-like_sf"/>
</dbReference>
<dbReference type="STRING" id="1736691.SAMN06295964_3143"/>
<evidence type="ECO:0000313" key="6">
    <source>
        <dbReference type="EMBL" id="SKB10157.1"/>
    </source>
</evidence>
<dbReference type="SUPFAM" id="SSF46689">
    <property type="entry name" value="Homeodomain-like"/>
    <property type="match status" value="1"/>
</dbReference>
<dbReference type="InterPro" id="IPR001647">
    <property type="entry name" value="HTH_TetR"/>
</dbReference>
<proteinExistence type="predicted"/>
<feature type="DNA-binding region" description="H-T-H motif" evidence="4">
    <location>
        <begin position="24"/>
        <end position="43"/>
    </location>
</feature>
<dbReference type="PRINTS" id="PR00455">
    <property type="entry name" value="HTHTETR"/>
</dbReference>
<dbReference type="EMBL" id="LT796768">
    <property type="protein sequence ID" value="SKB10157.1"/>
    <property type="molecule type" value="Genomic_DNA"/>
</dbReference>
<evidence type="ECO:0000256" key="3">
    <source>
        <dbReference type="ARBA" id="ARBA00023163"/>
    </source>
</evidence>
<evidence type="ECO:0000313" key="7">
    <source>
        <dbReference type="Proteomes" id="UP000191040"/>
    </source>
</evidence>
<sequence>MRSRARIMAATVRLIEDDGFAAVTVASVAREAGVTRQTVYSNFGTLTDLVSETMTTTVFEAYEAVRERTDAAPTARAFVVELVVAARAVLRDRPVLAALLRPDPHNPVFEADMMQRAVPAARLALTPILERSPGLARHLDEITEMLVRFALSLLLFDSDLIATDEGLRDLVDRWLGQTVTLLDT</sequence>
<dbReference type="PROSITE" id="PS50977">
    <property type="entry name" value="HTH_TETR_2"/>
    <property type="match status" value="1"/>
</dbReference>
<dbReference type="AlphaFoldDB" id="A0A1T4Z7W0"/>
<evidence type="ECO:0000256" key="4">
    <source>
        <dbReference type="PROSITE-ProRule" id="PRU00335"/>
    </source>
</evidence>
<keyword evidence="2 4" id="KW-0238">DNA-binding</keyword>
<dbReference type="Proteomes" id="UP000191040">
    <property type="component" value="Chromosome I"/>
</dbReference>
<evidence type="ECO:0000256" key="1">
    <source>
        <dbReference type="ARBA" id="ARBA00023015"/>
    </source>
</evidence>
<dbReference type="RefSeq" id="WP_197684343.1">
    <property type="nucleotide sequence ID" value="NZ_LT796768.1"/>
</dbReference>
<dbReference type="Pfam" id="PF00440">
    <property type="entry name" value="TetR_N"/>
    <property type="match status" value="1"/>
</dbReference>
<dbReference type="GO" id="GO:0003700">
    <property type="term" value="F:DNA-binding transcription factor activity"/>
    <property type="evidence" value="ECO:0007669"/>
    <property type="project" value="TreeGrafter"/>
</dbReference>
<dbReference type="Gene3D" id="1.10.357.10">
    <property type="entry name" value="Tetracycline Repressor, domain 2"/>
    <property type="match status" value="1"/>
</dbReference>
<keyword evidence="7" id="KW-1185">Reference proteome</keyword>
<keyword evidence="1" id="KW-0805">Transcription regulation</keyword>
<dbReference type="PANTHER" id="PTHR30055">
    <property type="entry name" value="HTH-TYPE TRANSCRIPTIONAL REGULATOR RUTR"/>
    <property type="match status" value="1"/>
</dbReference>
<accession>A0A1T4Z7W0</accession>
<dbReference type="GO" id="GO:0000976">
    <property type="term" value="F:transcription cis-regulatory region binding"/>
    <property type="evidence" value="ECO:0007669"/>
    <property type="project" value="TreeGrafter"/>
</dbReference>
<dbReference type="InterPro" id="IPR050109">
    <property type="entry name" value="HTH-type_TetR-like_transc_reg"/>
</dbReference>
<name>A0A1T4Z7W0_9ACTN</name>
<evidence type="ECO:0000256" key="2">
    <source>
        <dbReference type="ARBA" id="ARBA00023125"/>
    </source>
</evidence>
<feature type="domain" description="HTH tetR-type" evidence="5">
    <location>
        <begin position="1"/>
        <end position="61"/>
    </location>
</feature>
<reference evidence="7" key="1">
    <citation type="submission" date="2017-02" db="EMBL/GenBank/DDBJ databases">
        <authorList>
            <person name="Varghese N."/>
            <person name="Submissions S."/>
        </authorList>
    </citation>
    <scope>NUCLEOTIDE SEQUENCE [LARGE SCALE GENOMIC DNA]</scope>
    <source>
        <strain evidence="7">9H-4</strain>
    </source>
</reference>
<gene>
    <name evidence="6" type="ORF">SAMN06295964_3143</name>
</gene>
<keyword evidence="3" id="KW-0804">Transcription</keyword>
<evidence type="ECO:0000259" key="5">
    <source>
        <dbReference type="PROSITE" id="PS50977"/>
    </source>
</evidence>
<protein>
    <submittedName>
        <fullName evidence="6">Transcriptional regulator, TetR family</fullName>
    </submittedName>
</protein>
<organism evidence="6 7">
    <name type="scientific">Aeromicrobium choanae</name>
    <dbReference type="NCBI Taxonomy" id="1736691"/>
    <lineage>
        <taxon>Bacteria</taxon>
        <taxon>Bacillati</taxon>
        <taxon>Actinomycetota</taxon>
        <taxon>Actinomycetes</taxon>
        <taxon>Propionibacteriales</taxon>
        <taxon>Nocardioidaceae</taxon>
        <taxon>Aeromicrobium</taxon>
    </lineage>
</organism>
<dbReference type="PANTHER" id="PTHR30055:SF234">
    <property type="entry name" value="HTH-TYPE TRANSCRIPTIONAL REGULATOR BETI"/>
    <property type="match status" value="1"/>
</dbReference>